<gene>
    <name evidence="2" type="ORF">E5676_scaffold179G00290</name>
    <name evidence="1" type="ORF">E6C27_scaffold191G00060</name>
</gene>
<evidence type="ECO:0000313" key="1">
    <source>
        <dbReference type="EMBL" id="KAA0036514.1"/>
    </source>
</evidence>
<dbReference type="EMBL" id="SSTD01009969">
    <property type="protein sequence ID" value="TYK13466.1"/>
    <property type="molecule type" value="Genomic_DNA"/>
</dbReference>
<dbReference type="Proteomes" id="UP000321947">
    <property type="component" value="Unassembled WGS sequence"/>
</dbReference>
<evidence type="ECO:0000313" key="3">
    <source>
        <dbReference type="Proteomes" id="UP000321393"/>
    </source>
</evidence>
<name>A0A5D3CSR4_CUCMM</name>
<proteinExistence type="predicted"/>
<evidence type="ECO:0000313" key="2">
    <source>
        <dbReference type="EMBL" id="TYK13466.1"/>
    </source>
</evidence>
<dbReference type="Proteomes" id="UP000321393">
    <property type="component" value="Unassembled WGS sequence"/>
</dbReference>
<sequence>MFEEEAVTDYNERVIEIANECFNLGEKILESKIVRKVLRSLLGKFEMKPYRTEMIRREKGVALKSLYEEETPEHKTTNEELELRNKTRFADEMKTSKENLKEEHSSAESVEALVTIRLNVPHI</sequence>
<organism evidence="2 4">
    <name type="scientific">Cucumis melo var. makuwa</name>
    <name type="common">Oriental melon</name>
    <dbReference type="NCBI Taxonomy" id="1194695"/>
    <lineage>
        <taxon>Eukaryota</taxon>
        <taxon>Viridiplantae</taxon>
        <taxon>Streptophyta</taxon>
        <taxon>Embryophyta</taxon>
        <taxon>Tracheophyta</taxon>
        <taxon>Spermatophyta</taxon>
        <taxon>Magnoliopsida</taxon>
        <taxon>eudicotyledons</taxon>
        <taxon>Gunneridae</taxon>
        <taxon>Pentapetalae</taxon>
        <taxon>rosids</taxon>
        <taxon>fabids</taxon>
        <taxon>Cucurbitales</taxon>
        <taxon>Cucurbitaceae</taxon>
        <taxon>Benincaseae</taxon>
        <taxon>Cucumis</taxon>
    </lineage>
</organism>
<evidence type="ECO:0000313" key="4">
    <source>
        <dbReference type="Proteomes" id="UP000321947"/>
    </source>
</evidence>
<comment type="caution">
    <text evidence="2">The sequence shown here is derived from an EMBL/GenBank/DDBJ whole genome shotgun (WGS) entry which is preliminary data.</text>
</comment>
<dbReference type="EMBL" id="SSTE01019582">
    <property type="protein sequence ID" value="KAA0036514.1"/>
    <property type="molecule type" value="Genomic_DNA"/>
</dbReference>
<dbReference type="AlphaFoldDB" id="A0A5D3CSR4"/>
<reference evidence="3 4" key="1">
    <citation type="submission" date="2019-08" db="EMBL/GenBank/DDBJ databases">
        <title>Draft genome sequences of two oriental melons (Cucumis melo L. var makuwa).</title>
        <authorList>
            <person name="Kwon S.-Y."/>
        </authorList>
    </citation>
    <scope>NUCLEOTIDE SEQUENCE [LARGE SCALE GENOMIC DNA]</scope>
    <source>
        <strain evidence="4">cv. Chang Bougi</strain>
        <strain evidence="3">cv. SW 3</strain>
        <tissue evidence="2">Leaf</tissue>
    </source>
</reference>
<dbReference type="OrthoDB" id="1738629at2759"/>
<accession>A0A5D3CSR4</accession>
<protein>
    <submittedName>
        <fullName evidence="2">Gag-pol polyprotein</fullName>
    </submittedName>
</protein>